<comment type="similarity">
    <text evidence="2">Belongs to the AB hydrolase superfamily. Epoxide hydrolase family.</text>
</comment>
<evidence type="ECO:0000256" key="3">
    <source>
        <dbReference type="SAM" id="SignalP"/>
    </source>
</evidence>
<name>A0A4Y7PRB5_9AGAM</name>
<dbReference type="InterPro" id="IPR029058">
    <property type="entry name" value="AB_hydrolase_fold"/>
</dbReference>
<sequence length="371" mass="41889">MRTSFFLGLLVFLHIQIGCSRGFNPRDVPKRVAKCKAINRKDNEVKDIEIHYADVNPKANKTLVMVHGWPSLWSTWSNQIEEFQNEYHIIAPDNRGFGSSTHPGDVESSGTMGDLVGDLVCVLHDAGVKSAVCLGHDWGAQICWEAARMRPDIFSGVVAAVVPYISAAGPFIPIAALIDQLPRLTYQLFFSDNTSEAIAELDRDIRRTLRATLRSVDSPPPESFLTNKESFLHGWHETPEIDPIPFFTEEEEEYMVEQYSIQGFQHSLQFYTHGNRRGSWTFGSAQGNHSIPQPALSILPTQDPVADWHHASKLLGSEKFIPHLTVETIDAAHWPQLEKPNEFNVILRKWLDNFHYGPVHAEKPMKISDEL</sequence>
<keyword evidence="6" id="KW-1185">Reference proteome</keyword>
<evidence type="ECO:0000313" key="5">
    <source>
        <dbReference type="EMBL" id="TDL17638.1"/>
    </source>
</evidence>
<keyword evidence="1 5" id="KW-0378">Hydrolase</keyword>
<protein>
    <submittedName>
        <fullName evidence="5">Alpha/beta-hydrolase</fullName>
    </submittedName>
</protein>
<proteinExistence type="inferred from homology"/>
<dbReference type="OrthoDB" id="408373at2759"/>
<reference evidence="5 6" key="1">
    <citation type="submission" date="2018-06" db="EMBL/GenBank/DDBJ databases">
        <title>A transcriptomic atlas of mushroom development highlights an independent origin of complex multicellularity.</title>
        <authorList>
            <consortium name="DOE Joint Genome Institute"/>
            <person name="Krizsan K."/>
            <person name="Almasi E."/>
            <person name="Merenyi Z."/>
            <person name="Sahu N."/>
            <person name="Viragh M."/>
            <person name="Koszo T."/>
            <person name="Mondo S."/>
            <person name="Kiss B."/>
            <person name="Balint B."/>
            <person name="Kues U."/>
            <person name="Barry K."/>
            <person name="Hegedus J.C."/>
            <person name="Henrissat B."/>
            <person name="Johnson J."/>
            <person name="Lipzen A."/>
            <person name="Ohm R."/>
            <person name="Nagy I."/>
            <person name="Pangilinan J."/>
            <person name="Yan J."/>
            <person name="Xiong Y."/>
            <person name="Grigoriev I.V."/>
            <person name="Hibbett D.S."/>
            <person name="Nagy L.G."/>
        </authorList>
    </citation>
    <scope>NUCLEOTIDE SEQUENCE [LARGE SCALE GENOMIC DNA]</scope>
    <source>
        <strain evidence="5 6">SZMC22713</strain>
    </source>
</reference>
<dbReference type="SUPFAM" id="SSF53474">
    <property type="entry name" value="alpha/beta-Hydrolases"/>
    <property type="match status" value="1"/>
</dbReference>
<keyword evidence="3" id="KW-0732">Signal</keyword>
<evidence type="ECO:0000256" key="2">
    <source>
        <dbReference type="ARBA" id="ARBA00038334"/>
    </source>
</evidence>
<feature type="chain" id="PRO_5021479975" evidence="3">
    <location>
        <begin position="23"/>
        <end position="371"/>
    </location>
</feature>
<feature type="domain" description="AB hydrolase-1" evidence="4">
    <location>
        <begin position="62"/>
        <end position="340"/>
    </location>
</feature>
<dbReference type="VEuPathDB" id="FungiDB:BD410DRAFT_794099"/>
<evidence type="ECO:0000313" key="6">
    <source>
        <dbReference type="Proteomes" id="UP000294933"/>
    </source>
</evidence>
<dbReference type="InterPro" id="IPR000639">
    <property type="entry name" value="Epox_hydrolase-like"/>
</dbReference>
<dbReference type="AlphaFoldDB" id="A0A4Y7PRB5"/>
<accession>A0A4Y7PRB5</accession>
<dbReference type="Gene3D" id="3.40.50.1820">
    <property type="entry name" value="alpha/beta hydrolase"/>
    <property type="match status" value="1"/>
</dbReference>
<evidence type="ECO:0000256" key="1">
    <source>
        <dbReference type="ARBA" id="ARBA00022801"/>
    </source>
</evidence>
<feature type="signal peptide" evidence="3">
    <location>
        <begin position="1"/>
        <end position="22"/>
    </location>
</feature>
<gene>
    <name evidence="5" type="ORF">BD410DRAFT_794099</name>
</gene>
<dbReference type="GO" id="GO:0016787">
    <property type="term" value="F:hydrolase activity"/>
    <property type="evidence" value="ECO:0007669"/>
    <property type="project" value="UniProtKB-KW"/>
</dbReference>
<dbReference type="Proteomes" id="UP000294933">
    <property type="component" value="Unassembled WGS sequence"/>
</dbReference>
<evidence type="ECO:0000259" key="4">
    <source>
        <dbReference type="Pfam" id="PF00561"/>
    </source>
</evidence>
<dbReference type="PRINTS" id="PR00412">
    <property type="entry name" value="EPOXHYDRLASE"/>
</dbReference>
<dbReference type="EMBL" id="ML170218">
    <property type="protein sequence ID" value="TDL17638.1"/>
    <property type="molecule type" value="Genomic_DNA"/>
</dbReference>
<dbReference type="PANTHER" id="PTHR43329">
    <property type="entry name" value="EPOXIDE HYDROLASE"/>
    <property type="match status" value="1"/>
</dbReference>
<dbReference type="Pfam" id="PF00561">
    <property type="entry name" value="Abhydrolase_1"/>
    <property type="match status" value="1"/>
</dbReference>
<dbReference type="InterPro" id="IPR000073">
    <property type="entry name" value="AB_hydrolase_1"/>
</dbReference>
<organism evidence="5 6">
    <name type="scientific">Rickenella mellea</name>
    <dbReference type="NCBI Taxonomy" id="50990"/>
    <lineage>
        <taxon>Eukaryota</taxon>
        <taxon>Fungi</taxon>
        <taxon>Dikarya</taxon>
        <taxon>Basidiomycota</taxon>
        <taxon>Agaricomycotina</taxon>
        <taxon>Agaricomycetes</taxon>
        <taxon>Hymenochaetales</taxon>
        <taxon>Rickenellaceae</taxon>
        <taxon>Rickenella</taxon>
    </lineage>
</organism>
<dbReference type="STRING" id="50990.A0A4Y7PRB5"/>